<dbReference type="CDD" id="cd05288">
    <property type="entry name" value="PGDH"/>
    <property type="match status" value="1"/>
</dbReference>
<dbReference type="InterPro" id="IPR020843">
    <property type="entry name" value="ER"/>
</dbReference>
<gene>
    <name evidence="3" type="ORF">N0A02_11745</name>
</gene>
<dbReference type="InterPro" id="IPR011032">
    <property type="entry name" value="GroES-like_sf"/>
</dbReference>
<comment type="caution">
    <text evidence="3">The sequence shown here is derived from an EMBL/GenBank/DDBJ whole genome shotgun (WGS) entry which is preliminary data.</text>
</comment>
<reference evidence="3 4" key="1">
    <citation type="journal article" date="2024" name="Chem. Sci.">
        <title>Discovery of a lagriamide polyketide by integrated genome mining, isotopic labeling, and untargeted metabolomics.</title>
        <authorList>
            <person name="Fergusson C.H."/>
            <person name="Saulog J."/>
            <person name="Paulo B.S."/>
            <person name="Wilson D.M."/>
            <person name="Liu D.Y."/>
            <person name="Morehouse N.J."/>
            <person name="Waterworth S."/>
            <person name="Barkei J."/>
            <person name="Gray C.A."/>
            <person name="Kwan J.C."/>
            <person name="Eustaquio A.S."/>
            <person name="Linington R.G."/>
        </authorList>
    </citation>
    <scope>NUCLEOTIDE SEQUENCE [LARGE SCALE GENOMIC DNA]</scope>
    <source>
        <strain evidence="3 4">RL17-338-BIF-B</strain>
    </source>
</reference>
<dbReference type="Gene3D" id="3.40.50.720">
    <property type="entry name" value="NAD(P)-binding Rossmann-like Domain"/>
    <property type="match status" value="1"/>
</dbReference>
<sequence length="341" mass="36671">MSNTTNRRVALKARPTGIPQAEHFDLTTAPAPELAKDEILVSNSYLSVDPAMRGWLSDTKGYGSRIEIGDVMRAFAVGTVIRSRNSAFSPGDHVMGLFGWQELAAVHPDQVLLRINEQSFPLSLHLGVLGVNGIAAYFGLREICAPKVGETVMVSTAAGAVGSCVGQIAKILGCNVIGIAGGPEKHQLCIDEFGFDAAIDYKSESDLGAAIGRLCPDGIDVYFDNTSGAISDAVLPHLAVGARVAVCGTASIESWNPWPIGPRCERHLLVKRAMMRGFIALDYADRYDEAVSQLSQWIREGKLRYREEILEGLEQAPAAISRLYSGKNHGKLLIRLPAAKG</sequence>
<dbReference type="SMART" id="SM00829">
    <property type="entry name" value="PKS_ER"/>
    <property type="match status" value="1"/>
</dbReference>
<dbReference type="Proteomes" id="UP001469089">
    <property type="component" value="Unassembled WGS sequence"/>
</dbReference>
<proteinExistence type="predicted"/>
<keyword evidence="4" id="KW-1185">Reference proteome</keyword>
<evidence type="ECO:0000259" key="2">
    <source>
        <dbReference type="SMART" id="SM00829"/>
    </source>
</evidence>
<keyword evidence="1" id="KW-0560">Oxidoreductase</keyword>
<organism evidence="3 4">
    <name type="scientific">Paraburkholderia acidicola</name>
    <dbReference type="NCBI Taxonomy" id="1912599"/>
    <lineage>
        <taxon>Bacteria</taxon>
        <taxon>Pseudomonadati</taxon>
        <taxon>Pseudomonadota</taxon>
        <taxon>Betaproteobacteria</taxon>
        <taxon>Burkholderiales</taxon>
        <taxon>Burkholderiaceae</taxon>
        <taxon>Paraburkholderia</taxon>
    </lineage>
</organism>
<name>A0ABV1LLD2_9BURK</name>
<dbReference type="RefSeq" id="WP_349542357.1">
    <property type="nucleotide sequence ID" value="NZ_JAOALG010000001.1"/>
</dbReference>
<dbReference type="Gene3D" id="3.90.180.10">
    <property type="entry name" value="Medium-chain alcohol dehydrogenases, catalytic domain"/>
    <property type="match status" value="1"/>
</dbReference>
<dbReference type="PANTHER" id="PTHR43205">
    <property type="entry name" value="PROSTAGLANDIN REDUCTASE"/>
    <property type="match status" value="1"/>
</dbReference>
<dbReference type="Pfam" id="PF16884">
    <property type="entry name" value="ADH_N_2"/>
    <property type="match status" value="1"/>
</dbReference>
<dbReference type="SUPFAM" id="SSF50129">
    <property type="entry name" value="GroES-like"/>
    <property type="match status" value="1"/>
</dbReference>
<dbReference type="InterPro" id="IPR036291">
    <property type="entry name" value="NAD(P)-bd_dom_sf"/>
</dbReference>
<dbReference type="PANTHER" id="PTHR43205:SF7">
    <property type="entry name" value="PROSTAGLANDIN REDUCTASE 1"/>
    <property type="match status" value="1"/>
</dbReference>
<evidence type="ECO:0000313" key="4">
    <source>
        <dbReference type="Proteomes" id="UP001469089"/>
    </source>
</evidence>
<dbReference type="InterPro" id="IPR041694">
    <property type="entry name" value="ADH_N_2"/>
</dbReference>
<evidence type="ECO:0000256" key="1">
    <source>
        <dbReference type="ARBA" id="ARBA00023002"/>
    </source>
</evidence>
<dbReference type="SUPFAM" id="SSF51735">
    <property type="entry name" value="NAD(P)-binding Rossmann-fold domains"/>
    <property type="match status" value="1"/>
</dbReference>
<accession>A0ABV1LLD2</accession>
<dbReference type="EMBL" id="JAOALG010000001">
    <property type="protein sequence ID" value="MEQ5840097.1"/>
    <property type="molecule type" value="Genomic_DNA"/>
</dbReference>
<dbReference type="InterPro" id="IPR013149">
    <property type="entry name" value="ADH-like_C"/>
</dbReference>
<dbReference type="Pfam" id="PF00107">
    <property type="entry name" value="ADH_zinc_N"/>
    <property type="match status" value="1"/>
</dbReference>
<dbReference type="InterPro" id="IPR045010">
    <property type="entry name" value="MDR_fam"/>
</dbReference>
<evidence type="ECO:0000313" key="3">
    <source>
        <dbReference type="EMBL" id="MEQ5840097.1"/>
    </source>
</evidence>
<protein>
    <submittedName>
        <fullName evidence="3">NADP-dependent oxidoreductase</fullName>
    </submittedName>
</protein>
<feature type="domain" description="Enoyl reductase (ER)" evidence="2">
    <location>
        <begin position="17"/>
        <end position="334"/>
    </location>
</feature>